<keyword evidence="2" id="KW-0732">Signal</keyword>
<proteinExistence type="predicted"/>
<feature type="chain" id="PRO_5046053191" evidence="2">
    <location>
        <begin position="30"/>
        <end position="209"/>
    </location>
</feature>
<dbReference type="PROSITE" id="PS51257">
    <property type="entry name" value="PROKAR_LIPOPROTEIN"/>
    <property type="match status" value="1"/>
</dbReference>
<evidence type="ECO:0000256" key="2">
    <source>
        <dbReference type="SAM" id="SignalP"/>
    </source>
</evidence>
<dbReference type="EMBL" id="SOGQ01000050">
    <property type="protein sequence ID" value="TFC98748.1"/>
    <property type="molecule type" value="Genomic_DNA"/>
</dbReference>
<evidence type="ECO:0000256" key="1">
    <source>
        <dbReference type="SAM" id="MobiDB-lite"/>
    </source>
</evidence>
<protein>
    <submittedName>
        <fullName evidence="3">Uncharacterized protein</fullName>
    </submittedName>
</protein>
<evidence type="ECO:0000313" key="3">
    <source>
        <dbReference type="EMBL" id="TFC98748.1"/>
    </source>
</evidence>
<accession>A0ABY2J3X3</accession>
<feature type="region of interest" description="Disordered" evidence="1">
    <location>
        <begin position="27"/>
        <end position="61"/>
    </location>
</feature>
<comment type="caution">
    <text evidence="3">The sequence shown here is derived from an EMBL/GenBank/DDBJ whole genome shotgun (WGS) entry which is preliminary data.</text>
</comment>
<dbReference type="RefSeq" id="WP_134430478.1">
    <property type="nucleotide sequence ID" value="NZ_SOGQ01000050.1"/>
</dbReference>
<organism evidence="3 4">
    <name type="scientific">Cryobacterium sinapicolor</name>
    <dbReference type="NCBI Taxonomy" id="1259236"/>
    <lineage>
        <taxon>Bacteria</taxon>
        <taxon>Bacillati</taxon>
        <taxon>Actinomycetota</taxon>
        <taxon>Actinomycetes</taxon>
        <taxon>Micrococcales</taxon>
        <taxon>Microbacteriaceae</taxon>
        <taxon>Cryobacterium</taxon>
    </lineage>
</organism>
<evidence type="ECO:0000313" key="4">
    <source>
        <dbReference type="Proteomes" id="UP000297853"/>
    </source>
</evidence>
<keyword evidence="4" id="KW-1185">Reference proteome</keyword>
<feature type="signal peptide" evidence="2">
    <location>
        <begin position="1"/>
        <end position="29"/>
    </location>
</feature>
<feature type="compositionally biased region" description="Low complexity" evidence="1">
    <location>
        <begin position="27"/>
        <end position="58"/>
    </location>
</feature>
<sequence>MTKSASQQHLRALIGILAAAALLTGCAQSEPSASPMPSATSSEAATGSPATGTPPTEEQTAWAGDVCSSTSTLKTDVQGLVSTVAAGGDDVSARLNTQMETIKDSAAALAATIKAVPRGSEDDPEVSAVRQSSDNLGSAISDLEASVASVEGATGTGLVVALGSVAGDAGASLTALASTVTAIGAAAADGTSTVGQAFDAAPECSSLTR</sequence>
<gene>
    <name evidence="3" type="ORF">E3T28_10060</name>
</gene>
<reference evidence="3 4" key="1">
    <citation type="submission" date="2019-03" db="EMBL/GenBank/DDBJ databases">
        <title>Genomics of glacier-inhabiting Cryobacterium strains.</title>
        <authorList>
            <person name="Liu Q."/>
            <person name="Xin Y.-H."/>
        </authorList>
    </citation>
    <scope>NUCLEOTIDE SEQUENCE [LARGE SCALE GENOMIC DNA]</scope>
    <source>
        <strain evidence="3 4">TMT1-23-1</strain>
    </source>
</reference>
<dbReference type="Proteomes" id="UP000297853">
    <property type="component" value="Unassembled WGS sequence"/>
</dbReference>
<name>A0ABY2J3X3_9MICO</name>